<dbReference type="CDD" id="cd06171">
    <property type="entry name" value="Sigma70_r4"/>
    <property type="match status" value="1"/>
</dbReference>
<dbReference type="PANTHER" id="PTHR43133:SF51">
    <property type="entry name" value="RNA POLYMERASE SIGMA FACTOR"/>
    <property type="match status" value="1"/>
</dbReference>
<feature type="domain" description="RNA polymerase sigma factor 70 region 4 type 2" evidence="6">
    <location>
        <begin position="109"/>
        <end position="160"/>
    </location>
</feature>
<keyword evidence="2" id="KW-0805">Transcription regulation</keyword>
<dbReference type="InterPro" id="IPR013325">
    <property type="entry name" value="RNA_pol_sigma_r2"/>
</dbReference>
<dbReference type="SUPFAM" id="SSF88946">
    <property type="entry name" value="Sigma2 domain of RNA polymerase sigma factors"/>
    <property type="match status" value="1"/>
</dbReference>
<feature type="domain" description="RNA polymerase sigma-70 region 2" evidence="5">
    <location>
        <begin position="21"/>
        <end position="81"/>
    </location>
</feature>
<dbReference type="InterPro" id="IPR007627">
    <property type="entry name" value="RNA_pol_sigma70_r2"/>
</dbReference>
<dbReference type="InterPro" id="IPR039425">
    <property type="entry name" value="RNA_pol_sigma-70-like"/>
</dbReference>
<dbReference type="InterPro" id="IPR013249">
    <property type="entry name" value="RNA_pol_sigma70_r4_t2"/>
</dbReference>
<dbReference type="Gene3D" id="1.10.1740.10">
    <property type="match status" value="1"/>
</dbReference>
<dbReference type="InterPro" id="IPR013324">
    <property type="entry name" value="RNA_pol_sigma_r3/r4-like"/>
</dbReference>
<dbReference type="EMBL" id="JAGGLB010000003">
    <property type="protein sequence ID" value="MBP1990054.1"/>
    <property type="molecule type" value="Genomic_DNA"/>
</dbReference>
<dbReference type="InterPro" id="IPR036388">
    <property type="entry name" value="WH-like_DNA-bd_sf"/>
</dbReference>
<dbReference type="Pfam" id="PF08281">
    <property type="entry name" value="Sigma70_r4_2"/>
    <property type="match status" value="1"/>
</dbReference>
<dbReference type="Pfam" id="PF04542">
    <property type="entry name" value="Sigma70_r2"/>
    <property type="match status" value="1"/>
</dbReference>
<dbReference type="PANTHER" id="PTHR43133">
    <property type="entry name" value="RNA POLYMERASE ECF-TYPE SIGMA FACTO"/>
    <property type="match status" value="1"/>
</dbReference>
<reference evidence="7 8" key="1">
    <citation type="submission" date="2021-03" db="EMBL/GenBank/DDBJ databases">
        <title>Genomic Encyclopedia of Type Strains, Phase IV (KMG-IV): sequencing the most valuable type-strain genomes for metagenomic binning, comparative biology and taxonomic classification.</title>
        <authorList>
            <person name="Goeker M."/>
        </authorList>
    </citation>
    <scope>NUCLEOTIDE SEQUENCE [LARGE SCALE GENOMIC DNA]</scope>
    <source>
        <strain evidence="7 8">DSM 26048</strain>
    </source>
</reference>
<dbReference type="Proteomes" id="UP001519287">
    <property type="component" value="Unassembled WGS sequence"/>
</dbReference>
<evidence type="ECO:0000256" key="2">
    <source>
        <dbReference type="ARBA" id="ARBA00023015"/>
    </source>
</evidence>
<gene>
    <name evidence="7" type="ORF">J2Z66_001652</name>
</gene>
<dbReference type="SUPFAM" id="SSF88659">
    <property type="entry name" value="Sigma3 and sigma4 domains of RNA polymerase sigma factors"/>
    <property type="match status" value="1"/>
</dbReference>
<organism evidence="7 8">
    <name type="scientific">Paenibacillus eucommiae</name>
    <dbReference type="NCBI Taxonomy" id="1355755"/>
    <lineage>
        <taxon>Bacteria</taxon>
        <taxon>Bacillati</taxon>
        <taxon>Bacillota</taxon>
        <taxon>Bacilli</taxon>
        <taxon>Bacillales</taxon>
        <taxon>Paenibacillaceae</taxon>
        <taxon>Paenibacillus</taxon>
    </lineage>
</organism>
<name>A0ABS4IR58_9BACL</name>
<protein>
    <submittedName>
        <fullName evidence="7">RNA polymerase sigma-70 factor (ECF subfamily)</fullName>
    </submittedName>
</protein>
<evidence type="ECO:0000259" key="6">
    <source>
        <dbReference type="Pfam" id="PF08281"/>
    </source>
</evidence>
<evidence type="ECO:0000256" key="3">
    <source>
        <dbReference type="ARBA" id="ARBA00023082"/>
    </source>
</evidence>
<dbReference type="InterPro" id="IPR014284">
    <property type="entry name" value="RNA_pol_sigma-70_dom"/>
</dbReference>
<evidence type="ECO:0000256" key="4">
    <source>
        <dbReference type="ARBA" id="ARBA00023163"/>
    </source>
</evidence>
<evidence type="ECO:0000313" key="7">
    <source>
        <dbReference type="EMBL" id="MBP1990054.1"/>
    </source>
</evidence>
<evidence type="ECO:0000259" key="5">
    <source>
        <dbReference type="Pfam" id="PF04542"/>
    </source>
</evidence>
<dbReference type="RefSeq" id="WP_312894446.1">
    <property type="nucleotide sequence ID" value="NZ_JAGGLB010000003.1"/>
</dbReference>
<keyword evidence="4" id="KW-0804">Transcription</keyword>
<evidence type="ECO:0000313" key="8">
    <source>
        <dbReference type="Proteomes" id="UP001519287"/>
    </source>
</evidence>
<proteinExistence type="inferred from homology"/>
<sequence length="175" mass="20313">MDPSAYVLKAQKGNHEAFVHLIKANEPSMYRVAKSFLKMDAECADVIQETILKAFQGIRALREPAYFKTWLIRILINECQKIQKRSSQVIPMAELVERASQYDTNRDLEIGEAIASLEEDFRIIITLFYTEDLPLKEIAVMLDVPEGTVKSRLYRAREKLAHYLQGREKRGLWHE</sequence>
<keyword evidence="3" id="KW-0731">Sigma factor</keyword>
<comment type="similarity">
    <text evidence="1">Belongs to the sigma-70 factor family. ECF subfamily.</text>
</comment>
<accession>A0ABS4IR58</accession>
<keyword evidence="8" id="KW-1185">Reference proteome</keyword>
<dbReference type="Gene3D" id="1.10.10.10">
    <property type="entry name" value="Winged helix-like DNA-binding domain superfamily/Winged helix DNA-binding domain"/>
    <property type="match status" value="1"/>
</dbReference>
<dbReference type="NCBIfam" id="TIGR02937">
    <property type="entry name" value="sigma70-ECF"/>
    <property type="match status" value="1"/>
</dbReference>
<evidence type="ECO:0000256" key="1">
    <source>
        <dbReference type="ARBA" id="ARBA00010641"/>
    </source>
</evidence>
<comment type="caution">
    <text evidence="7">The sequence shown here is derived from an EMBL/GenBank/DDBJ whole genome shotgun (WGS) entry which is preliminary data.</text>
</comment>